<keyword evidence="2" id="KW-1185">Reference proteome</keyword>
<gene>
    <name evidence="1" type="ORF">EJO69_06100</name>
</gene>
<dbReference type="OrthoDB" id="5144869at2"/>
<reference evidence="1 2" key="1">
    <citation type="submission" date="2018-12" db="EMBL/GenBank/DDBJ databases">
        <title>Complete genome sequence of Flaviflexus salsibiostraticola KCTC 33148.</title>
        <authorList>
            <person name="Bae J.-W."/>
        </authorList>
    </citation>
    <scope>NUCLEOTIDE SEQUENCE [LARGE SCALE GENOMIC DNA]</scope>
    <source>
        <strain evidence="1 2">KCTC 33148</strain>
    </source>
</reference>
<proteinExistence type="predicted"/>
<evidence type="ECO:0000313" key="1">
    <source>
        <dbReference type="EMBL" id="AZN29925.1"/>
    </source>
</evidence>
<sequence>MSVPEYAARISRIAQRRSKAWAHMLDLWDGSDEFIVSVRDGSFGEAMREHFQEIGQESLAHGPLMSLDVYSRGSRRRTFEADREAFLADHDGLIGDQPHRADIEKMVELCRMESRAWAAGDHSAGRDARKEEFLHLDSGLEQRLVELFSENVTDAQSHVWRTLSRIFIATETGHQSSLNLAGQA</sequence>
<accession>A0A3S8Z971</accession>
<name>A0A3S8Z971_9ACTO</name>
<protein>
    <submittedName>
        <fullName evidence="1">Uncharacterized protein</fullName>
    </submittedName>
</protein>
<dbReference type="AlphaFoldDB" id="A0A3S8Z971"/>
<organism evidence="1 2">
    <name type="scientific">Flaviflexus salsibiostraticola</name>
    <dbReference type="NCBI Taxonomy" id="1282737"/>
    <lineage>
        <taxon>Bacteria</taxon>
        <taxon>Bacillati</taxon>
        <taxon>Actinomycetota</taxon>
        <taxon>Actinomycetes</taxon>
        <taxon>Actinomycetales</taxon>
        <taxon>Actinomycetaceae</taxon>
        <taxon>Flaviflexus</taxon>
    </lineage>
</organism>
<dbReference type="KEGG" id="fsl:EJO69_06100"/>
<dbReference type="RefSeq" id="WP_126040223.1">
    <property type="nucleotide sequence ID" value="NZ_CP034438.1"/>
</dbReference>
<evidence type="ECO:0000313" key="2">
    <source>
        <dbReference type="Proteomes" id="UP000270021"/>
    </source>
</evidence>
<dbReference type="Proteomes" id="UP000270021">
    <property type="component" value="Chromosome"/>
</dbReference>
<dbReference type="EMBL" id="CP034438">
    <property type="protein sequence ID" value="AZN29925.1"/>
    <property type="molecule type" value="Genomic_DNA"/>
</dbReference>